<keyword evidence="3" id="KW-1185">Reference proteome</keyword>
<keyword evidence="1" id="KW-0732">Signal</keyword>
<dbReference type="EnsemblPlants" id="HORVU.MOREX.r3.1HG0077580.1">
    <property type="protein sequence ID" value="HORVU.MOREX.r3.1HG0077580.1.CDS1"/>
    <property type="gene ID" value="HORVU.MOREX.r3.1HG0077580"/>
</dbReference>
<dbReference type="Gramene" id="HORVU.MOREX.r2.1HG0062990.1">
    <property type="protein sequence ID" value="HORVU.MOREX.r2.1HG0062990.1.CDS.1"/>
    <property type="gene ID" value="HORVU.MOREX.r2.1HG0062990"/>
</dbReference>
<reference evidence="2" key="2">
    <citation type="submission" date="2020-10" db="EMBL/GenBank/DDBJ databases">
        <authorList>
            <person name="Scholz U."/>
            <person name="Mascher M."/>
            <person name="Fiebig A."/>
        </authorList>
    </citation>
    <scope>NUCLEOTIDE SEQUENCE [LARGE SCALE GENOMIC DNA]</scope>
    <source>
        <strain evidence="2">cv. Morex</strain>
    </source>
</reference>
<protein>
    <recommendedName>
        <fullName evidence="4">Secreted protein</fullName>
    </recommendedName>
</protein>
<dbReference type="AlphaFoldDB" id="A0A8I6X8L2"/>
<reference evidence="2" key="3">
    <citation type="submission" date="2022-01" db="UniProtKB">
        <authorList>
            <consortium name="EnsemblPlants"/>
        </authorList>
    </citation>
    <scope>IDENTIFICATION</scope>
    <source>
        <strain evidence="2">subsp. vulgare</strain>
    </source>
</reference>
<accession>A0A8I6X8L2</accession>
<evidence type="ECO:0000313" key="2">
    <source>
        <dbReference type="EnsemblPlants" id="HORVU.MOREX.r3.1HG0077580.1.CDS1"/>
    </source>
</evidence>
<dbReference type="Gramene" id="HORVU.MOREX.r3.1HG0077580.1">
    <property type="protein sequence ID" value="HORVU.MOREX.r3.1HG0077580.1.CDS1"/>
    <property type="gene ID" value="HORVU.MOREX.r3.1HG0077580"/>
</dbReference>
<feature type="chain" id="PRO_5035216920" description="Secreted protein" evidence="1">
    <location>
        <begin position="20"/>
        <end position="64"/>
    </location>
</feature>
<name>A0A8I6X8L2_HORVV</name>
<proteinExistence type="predicted"/>
<dbReference type="Proteomes" id="UP000011116">
    <property type="component" value="Chromosome 1H"/>
</dbReference>
<organism evidence="2 3">
    <name type="scientific">Hordeum vulgare subsp. vulgare</name>
    <name type="common">Domesticated barley</name>
    <dbReference type="NCBI Taxonomy" id="112509"/>
    <lineage>
        <taxon>Eukaryota</taxon>
        <taxon>Viridiplantae</taxon>
        <taxon>Streptophyta</taxon>
        <taxon>Embryophyta</taxon>
        <taxon>Tracheophyta</taxon>
        <taxon>Spermatophyta</taxon>
        <taxon>Magnoliopsida</taxon>
        <taxon>Liliopsida</taxon>
        <taxon>Poales</taxon>
        <taxon>Poaceae</taxon>
        <taxon>BOP clade</taxon>
        <taxon>Pooideae</taxon>
        <taxon>Triticodae</taxon>
        <taxon>Triticeae</taxon>
        <taxon>Hordeinae</taxon>
        <taxon>Hordeum</taxon>
    </lineage>
</organism>
<evidence type="ECO:0000313" key="3">
    <source>
        <dbReference type="Proteomes" id="UP000011116"/>
    </source>
</evidence>
<evidence type="ECO:0000256" key="1">
    <source>
        <dbReference type="SAM" id="SignalP"/>
    </source>
</evidence>
<feature type="signal peptide" evidence="1">
    <location>
        <begin position="1"/>
        <end position="19"/>
    </location>
</feature>
<evidence type="ECO:0008006" key="4">
    <source>
        <dbReference type="Google" id="ProtNLM"/>
    </source>
</evidence>
<reference evidence="3" key="1">
    <citation type="journal article" date="2012" name="Nature">
        <title>A physical, genetic and functional sequence assembly of the barley genome.</title>
        <authorList>
            <consortium name="The International Barley Genome Sequencing Consortium"/>
            <person name="Mayer K.F."/>
            <person name="Waugh R."/>
            <person name="Brown J.W."/>
            <person name="Schulman A."/>
            <person name="Langridge P."/>
            <person name="Platzer M."/>
            <person name="Fincher G.B."/>
            <person name="Muehlbauer G.J."/>
            <person name="Sato K."/>
            <person name="Close T.J."/>
            <person name="Wise R.P."/>
            <person name="Stein N."/>
        </authorList>
    </citation>
    <scope>NUCLEOTIDE SEQUENCE [LARGE SCALE GENOMIC DNA]</scope>
    <source>
        <strain evidence="3">cv. Morex</strain>
    </source>
</reference>
<sequence length="64" mass="7104">MRQCSWGCYSLASPGACVAASTLGCCPTDAFTIPLQRTRLPSSLWLSFRHYFDALPILAPRWPD</sequence>
<dbReference type="PROSITE" id="PS51257">
    <property type="entry name" value="PROKAR_LIPOPROTEIN"/>
    <property type="match status" value="1"/>
</dbReference>